<evidence type="ECO:0000256" key="2">
    <source>
        <dbReference type="SAM" id="Phobius"/>
    </source>
</evidence>
<evidence type="ECO:0000313" key="3">
    <source>
        <dbReference type="EMBL" id="GGZ99202.1"/>
    </source>
</evidence>
<feature type="transmembrane region" description="Helical" evidence="2">
    <location>
        <begin position="254"/>
        <end position="272"/>
    </location>
</feature>
<feature type="transmembrane region" description="Helical" evidence="2">
    <location>
        <begin position="94"/>
        <end position="113"/>
    </location>
</feature>
<gene>
    <name evidence="3" type="ORF">GCM10010371_68360</name>
</gene>
<dbReference type="AlphaFoldDB" id="A0A918RIC4"/>
<keyword evidence="2" id="KW-0472">Membrane</keyword>
<feature type="compositionally biased region" description="Low complexity" evidence="1">
    <location>
        <begin position="9"/>
        <end position="18"/>
    </location>
</feature>
<dbReference type="Gene3D" id="1.10.1760.20">
    <property type="match status" value="1"/>
</dbReference>
<feature type="transmembrane region" description="Helical" evidence="2">
    <location>
        <begin position="190"/>
        <end position="210"/>
    </location>
</feature>
<dbReference type="EMBL" id="BMVX01000052">
    <property type="protein sequence ID" value="GGZ99202.1"/>
    <property type="molecule type" value="Genomic_DNA"/>
</dbReference>
<feature type="transmembrane region" description="Helical" evidence="2">
    <location>
        <begin position="68"/>
        <end position="88"/>
    </location>
</feature>
<feature type="transmembrane region" description="Helical" evidence="2">
    <location>
        <begin position="133"/>
        <end position="154"/>
    </location>
</feature>
<feature type="region of interest" description="Disordered" evidence="1">
    <location>
        <begin position="286"/>
        <end position="315"/>
    </location>
</feature>
<feature type="region of interest" description="Disordered" evidence="1">
    <location>
        <begin position="1"/>
        <end position="27"/>
    </location>
</feature>
<sequence>MIRRPGRPRPALAAGPARPARPPRPARPVRIGPRAAVALALVGLIGIAAFGWPLLADRQSGLAHSQDAPWLFAALLPLLVAVVVATIADHGMDAKAVAMLGVLAAVGAALRPLGAGTAGLEPMFFLMVLSGRVLGPGFGFVLGSVTMFASALLTGGVGPWMPFQMLALGWFSLGAGLLPGPERIRGRAELLMLAAYGCAGSFAYGTVMNLQGWVMLQGMGQGVSFHPGDPVGANLTRFLAYCLATSVGWDLGRAALTVVLTLTLGGTLLKALRRATRKAAFDAPVAFDPSEEEPPGLALNGARVGTEGDIGAPRR</sequence>
<comment type="caution">
    <text evidence="3">The sequence shown here is derived from an EMBL/GenBank/DDBJ whole genome shotgun (WGS) entry which is preliminary data.</text>
</comment>
<name>A0A918RIC4_9ACTN</name>
<evidence type="ECO:0000256" key="1">
    <source>
        <dbReference type="SAM" id="MobiDB-lite"/>
    </source>
</evidence>
<dbReference type="PIRSF" id="PIRSF037395">
    <property type="entry name" value="UCP037395_ABCper"/>
    <property type="match status" value="1"/>
</dbReference>
<feature type="transmembrane region" description="Helical" evidence="2">
    <location>
        <begin position="35"/>
        <end position="56"/>
    </location>
</feature>
<organism evidence="3 4">
    <name type="scientific">Streptomyces subrutilus</name>
    <dbReference type="NCBI Taxonomy" id="36818"/>
    <lineage>
        <taxon>Bacteria</taxon>
        <taxon>Bacillati</taxon>
        <taxon>Actinomycetota</taxon>
        <taxon>Actinomycetes</taxon>
        <taxon>Kitasatosporales</taxon>
        <taxon>Streptomycetaceae</taxon>
        <taxon>Streptomyces</taxon>
    </lineage>
</organism>
<accession>A0A918RIC4</accession>
<keyword evidence="2" id="KW-0812">Transmembrane</keyword>
<protein>
    <submittedName>
        <fullName evidence="3">ABC transporter permease</fullName>
    </submittedName>
</protein>
<dbReference type="InterPro" id="IPR017196">
    <property type="entry name" value="ECF_substrate-spec_UCP037395"/>
</dbReference>
<reference evidence="3" key="2">
    <citation type="submission" date="2020-09" db="EMBL/GenBank/DDBJ databases">
        <authorList>
            <person name="Sun Q."/>
            <person name="Ohkuma M."/>
        </authorList>
    </citation>
    <scope>NUCLEOTIDE SEQUENCE</scope>
    <source>
        <strain evidence="3">JCM 4834</strain>
    </source>
</reference>
<evidence type="ECO:0000313" key="4">
    <source>
        <dbReference type="Proteomes" id="UP000634660"/>
    </source>
</evidence>
<dbReference type="Proteomes" id="UP000634660">
    <property type="component" value="Unassembled WGS sequence"/>
</dbReference>
<reference evidence="3" key="1">
    <citation type="journal article" date="2014" name="Int. J. Syst. Evol. Microbiol.">
        <title>Complete genome sequence of Corynebacterium casei LMG S-19264T (=DSM 44701T), isolated from a smear-ripened cheese.</title>
        <authorList>
            <consortium name="US DOE Joint Genome Institute (JGI-PGF)"/>
            <person name="Walter F."/>
            <person name="Albersmeier A."/>
            <person name="Kalinowski J."/>
            <person name="Ruckert C."/>
        </authorList>
    </citation>
    <scope>NUCLEOTIDE SEQUENCE</scope>
    <source>
        <strain evidence="3">JCM 4834</strain>
    </source>
</reference>
<keyword evidence="2" id="KW-1133">Transmembrane helix</keyword>
<proteinExistence type="predicted"/>